<evidence type="ECO:0000256" key="1">
    <source>
        <dbReference type="ARBA" id="ARBA00022679"/>
    </source>
</evidence>
<keyword evidence="1" id="KW-0808">Transferase</keyword>
<protein>
    <submittedName>
        <fullName evidence="4">Beta-ribofuranosylaminobenzene 5'-phosphate synthase family protein</fullName>
    </submittedName>
</protein>
<dbReference type="InterPro" id="IPR004422">
    <property type="entry name" value="RFAP_synthase"/>
</dbReference>
<dbReference type="PIRSF" id="PIRSF004884">
    <property type="entry name" value="Sugar_kin_arch"/>
    <property type="match status" value="1"/>
</dbReference>
<dbReference type="Gene3D" id="3.30.230.10">
    <property type="match status" value="1"/>
</dbReference>
<accession>A0ABU8X1G7</accession>
<sequence>MSPSNAEEAMLADDSATVTVHAPGRLHLGFLDPSGSLGRRFGSLGLVINGFETEVELGESSATQVSANGPEAQADIERAEADLLLLQRHSGRHEPLHLRLNKVLPAHAGFGSGTQLALAIARAFAHWHGLDVSTARLAQWLGRGQRSGIGVAGFDLGGLIVDGGPGAHGEPPLVLSRIALPAEWRVLVVLDGAQQGLSGAAERQAIRTLPPMPQAQAADICHQALMRVLPGAASAEFAPFAAGVTHIQRLLGAHFAPGQGGHAFTSAAVGRVMDWIGLHEPLAALGQSSWGPTGFAILPSLARAEALAAALHVAGVVGPSLTLRIVSGRNTGATLVDRRPGGSAR</sequence>
<name>A0ABU8X1G7_9BURK</name>
<dbReference type="EMBL" id="JBBKZS010000001">
    <property type="protein sequence ID" value="MEJ8853653.1"/>
    <property type="molecule type" value="Genomic_DNA"/>
</dbReference>
<dbReference type="PANTHER" id="PTHR20861:SF6">
    <property type="entry name" value="BETA-RIBOFURANOSYLPHENOL 5'-PHOSPHATE SYNTHASE"/>
    <property type="match status" value="1"/>
</dbReference>
<dbReference type="SUPFAM" id="SSF54211">
    <property type="entry name" value="Ribosomal protein S5 domain 2-like"/>
    <property type="match status" value="1"/>
</dbReference>
<organism evidence="4 5">
    <name type="scientific">Variovorax robiniae</name>
    <dbReference type="NCBI Taxonomy" id="1836199"/>
    <lineage>
        <taxon>Bacteria</taxon>
        <taxon>Pseudomonadati</taxon>
        <taxon>Pseudomonadota</taxon>
        <taxon>Betaproteobacteria</taxon>
        <taxon>Burkholderiales</taxon>
        <taxon>Comamonadaceae</taxon>
        <taxon>Variovorax</taxon>
    </lineage>
</organism>
<dbReference type="Proteomes" id="UP001367030">
    <property type="component" value="Unassembled WGS sequence"/>
</dbReference>
<reference evidence="4 5" key="1">
    <citation type="submission" date="2024-03" db="EMBL/GenBank/DDBJ databases">
        <title>Novel species of the genus Variovorax.</title>
        <authorList>
            <person name="Liu Q."/>
            <person name="Xin Y.-H."/>
        </authorList>
    </citation>
    <scope>NUCLEOTIDE SEQUENCE [LARGE SCALE GENOMIC DNA]</scope>
    <source>
        <strain evidence="4 5">KACC 18901</strain>
    </source>
</reference>
<evidence type="ECO:0000259" key="3">
    <source>
        <dbReference type="Pfam" id="PF00288"/>
    </source>
</evidence>
<evidence type="ECO:0000313" key="5">
    <source>
        <dbReference type="Proteomes" id="UP001367030"/>
    </source>
</evidence>
<keyword evidence="5" id="KW-1185">Reference proteome</keyword>
<dbReference type="PANTHER" id="PTHR20861">
    <property type="entry name" value="HOMOSERINE/4-DIPHOSPHOCYTIDYL-2-C-METHYL-D-ERYTHRITOL KINASE"/>
    <property type="match status" value="1"/>
</dbReference>
<dbReference type="RefSeq" id="WP_340333733.1">
    <property type="nucleotide sequence ID" value="NZ_JBBKZS010000001.1"/>
</dbReference>
<evidence type="ECO:0000256" key="2">
    <source>
        <dbReference type="ARBA" id="ARBA00022777"/>
    </source>
</evidence>
<dbReference type="Pfam" id="PF00288">
    <property type="entry name" value="GHMP_kinases_N"/>
    <property type="match status" value="1"/>
</dbReference>
<dbReference type="InterPro" id="IPR006204">
    <property type="entry name" value="GHMP_kinase_N_dom"/>
</dbReference>
<dbReference type="NCBIfam" id="TIGR00144">
    <property type="entry name" value="beta_RFAP_syn"/>
    <property type="match status" value="1"/>
</dbReference>
<dbReference type="InterPro" id="IPR020568">
    <property type="entry name" value="Ribosomal_Su5_D2-typ_SF"/>
</dbReference>
<feature type="domain" description="GHMP kinase N-terminal" evidence="3">
    <location>
        <begin position="85"/>
        <end position="154"/>
    </location>
</feature>
<comment type="caution">
    <text evidence="4">The sequence shown here is derived from an EMBL/GenBank/DDBJ whole genome shotgun (WGS) entry which is preliminary data.</text>
</comment>
<evidence type="ECO:0000313" key="4">
    <source>
        <dbReference type="EMBL" id="MEJ8853653.1"/>
    </source>
</evidence>
<gene>
    <name evidence="4" type="ORF">WKW79_03690</name>
</gene>
<keyword evidence="2" id="KW-0418">Kinase</keyword>
<dbReference type="InterPro" id="IPR014721">
    <property type="entry name" value="Ribsml_uS5_D2-typ_fold_subgr"/>
</dbReference>
<proteinExistence type="predicted"/>